<feature type="active site" description="Proton acceptor" evidence="9">
    <location>
        <position position="323"/>
    </location>
</feature>
<dbReference type="SUPFAM" id="SSF51604">
    <property type="entry name" value="Enolase C-terminal domain-like"/>
    <property type="match status" value="1"/>
</dbReference>
<dbReference type="Proteomes" id="UP000198832">
    <property type="component" value="Unassembled WGS sequence"/>
</dbReference>
<dbReference type="PANTHER" id="PTHR48080:SF4">
    <property type="entry name" value="GLUCARATE DEHYDRATASE"/>
    <property type="match status" value="1"/>
</dbReference>
<protein>
    <recommendedName>
        <fullName evidence="5">glucarate dehydratase</fullName>
        <ecNumber evidence="5">4.2.1.40</ecNumber>
    </recommendedName>
</protein>
<evidence type="ECO:0000256" key="5">
    <source>
        <dbReference type="ARBA" id="ARBA00011973"/>
    </source>
</evidence>
<dbReference type="SUPFAM" id="SSF54826">
    <property type="entry name" value="Enolase N-terminal domain-like"/>
    <property type="match status" value="1"/>
</dbReference>
<evidence type="ECO:0000256" key="8">
    <source>
        <dbReference type="ARBA" id="ARBA00023239"/>
    </source>
</evidence>
<comment type="pathway">
    <text evidence="3">Carbohydrate acid metabolism; D-glucarate degradation; 2,5-dioxopentanoate from D-glucarate: step 1/2.</text>
</comment>
<dbReference type="InterPro" id="IPR029017">
    <property type="entry name" value="Enolase-like_N"/>
</dbReference>
<keyword evidence="7" id="KW-0460">Magnesium</keyword>
<evidence type="ECO:0000256" key="7">
    <source>
        <dbReference type="ARBA" id="ARBA00022842"/>
    </source>
</evidence>
<dbReference type="SFLD" id="SFLDG00055">
    <property type="entry name" value="glucarate_dehydratase"/>
    <property type="match status" value="1"/>
</dbReference>
<dbReference type="Gene3D" id="3.30.390.10">
    <property type="entry name" value="Enolase-like, N-terminal domain"/>
    <property type="match status" value="1"/>
</dbReference>
<evidence type="ECO:0000256" key="6">
    <source>
        <dbReference type="ARBA" id="ARBA00022723"/>
    </source>
</evidence>
<dbReference type="InterPro" id="IPR034598">
    <property type="entry name" value="GlucD-like"/>
</dbReference>
<dbReference type="OrthoDB" id="9774531at2"/>
<dbReference type="Pfam" id="PF13378">
    <property type="entry name" value="MR_MLE_C"/>
    <property type="match status" value="1"/>
</dbReference>
<dbReference type="SFLD" id="SFLDS00001">
    <property type="entry name" value="Enolase"/>
    <property type="match status" value="1"/>
</dbReference>
<dbReference type="InterPro" id="IPR013342">
    <property type="entry name" value="Mandelate_racemase_C"/>
</dbReference>
<dbReference type="PANTHER" id="PTHR48080">
    <property type="entry name" value="D-GALACTONATE DEHYDRATASE-RELATED"/>
    <property type="match status" value="1"/>
</dbReference>
<feature type="active site" description="Proton acceptor" evidence="9">
    <location>
        <position position="196"/>
    </location>
</feature>
<name>A0A1I1KGH6_9ACTN</name>
<dbReference type="STRING" id="574651.SAMN04487968_108118"/>
<dbReference type="CDD" id="cd03323">
    <property type="entry name" value="D-glucarate_dehydratase"/>
    <property type="match status" value="1"/>
</dbReference>
<evidence type="ECO:0000313" key="11">
    <source>
        <dbReference type="EMBL" id="SFC59372.1"/>
    </source>
</evidence>
<comment type="cofactor">
    <cofactor evidence="2">
        <name>Mg(2+)</name>
        <dbReference type="ChEBI" id="CHEBI:18420"/>
    </cofactor>
</comment>
<dbReference type="GO" id="GO:0046872">
    <property type="term" value="F:metal ion binding"/>
    <property type="evidence" value="ECO:0007669"/>
    <property type="project" value="UniProtKB-KW"/>
</dbReference>
<gene>
    <name evidence="11" type="ORF">SAMN04487968_108118</name>
</gene>
<dbReference type="GO" id="GO:0008872">
    <property type="term" value="F:glucarate dehydratase activity"/>
    <property type="evidence" value="ECO:0007669"/>
    <property type="project" value="UniProtKB-EC"/>
</dbReference>
<evidence type="ECO:0000313" key="12">
    <source>
        <dbReference type="Proteomes" id="UP000198832"/>
    </source>
</evidence>
<dbReference type="AlphaFoldDB" id="A0A1I1KGH6"/>
<evidence type="ECO:0000256" key="1">
    <source>
        <dbReference type="ARBA" id="ARBA00001426"/>
    </source>
</evidence>
<organism evidence="11 12">
    <name type="scientific">Nocardioides terrae</name>
    <dbReference type="NCBI Taxonomy" id="574651"/>
    <lineage>
        <taxon>Bacteria</taxon>
        <taxon>Bacillati</taxon>
        <taxon>Actinomycetota</taxon>
        <taxon>Actinomycetes</taxon>
        <taxon>Propionibacteriales</taxon>
        <taxon>Nocardioidaceae</taxon>
        <taxon>Nocardioides</taxon>
    </lineage>
</organism>
<reference evidence="11 12" key="1">
    <citation type="submission" date="2016-10" db="EMBL/GenBank/DDBJ databases">
        <authorList>
            <person name="de Groot N.N."/>
        </authorList>
    </citation>
    <scope>NUCLEOTIDE SEQUENCE [LARGE SCALE GENOMIC DNA]</scope>
    <source>
        <strain evidence="11 12">CGMCC 1.7056</strain>
    </source>
</reference>
<dbReference type="InterPro" id="IPR029065">
    <property type="entry name" value="Enolase_C-like"/>
</dbReference>
<evidence type="ECO:0000259" key="10">
    <source>
        <dbReference type="SMART" id="SM00922"/>
    </source>
</evidence>
<dbReference type="EC" id="4.2.1.40" evidence="5"/>
<keyword evidence="8" id="KW-0456">Lyase</keyword>
<comment type="similarity">
    <text evidence="4">Belongs to the mandelate racemase/muconate lactonizing enzyme family. GlucD subfamily.</text>
</comment>
<dbReference type="EMBL" id="FOLB01000008">
    <property type="protein sequence ID" value="SFC59372.1"/>
    <property type="molecule type" value="Genomic_DNA"/>
</dbReference>
<evidence type="ECO:0000256" key="4">
    <source>
        <dbReference type="ARBA" id="ARBA00009938"/>
    </source>
</evidence>
<keyword evidence="6" id="KW-0479">Metal-binding</keyword>
<comment type="catalytic activity">
    <reaction evidence="1">
        <text>D-glucarate = 5-dehydro-4-deoxy-D-glucarate + H2O</text>
        <dbReference type="Rhea" id="RHEA:14573"/>
        <dbReference type="ChEBI" id="CHEBI:15377"/>
        <dbReference type="ChEBI" id="CHEBI:30612"/>
        <dbReference type="ChEBI" id="CHEBI:42819"/>
        <dbReference type="EC" id="4.2.1.40"/>
    </reaction>
</comment>
<evidence type="ECO:0000256" key="9">
    <source>
        <dbReference type="PIRSR" id="PIRSR634598-1"/>
    </source>
</evidence>
<keyword evidence="12" id="KW-1185">Reference proteome</keyword>
<evidence type="ECO:0000256" key="3">
    <source>
        <dbReference type="ARBA" id="ARBA00005183"/>
    </source>
</evidence>
<feature type="domain" description="Mandelate racemase/muconate lactonizing enzyme C-terminal" evidence="10">
    <location>
        <begin position="174"/>
        <end position="268"/>
    </location>
</feature>
<dbReference type="SMART" id="SM00922">
    <property type="entry name" value="MR_MLE"/>
    <property type="match status" value="1"/>
</dbReference>
<evidence type="ECO:0000256" key="2">
    <source>
        <dbReference type="ARBA" id="ARBA00001946"/>
    </source>
</evidence>
<proteinExistence type="inferred from homology"/>
<dbReference type="InterPro" id="IPR036849">
    <property type="entry name" value="Enolase-like_C_sf"/>
</dbReference>
<accession>A0A1I1KGH6</accession>
<dbReference type="Gene3D" id="3.20.20.120">
    <property type="entry name" value="Enolase-like C-terminal domain"/>
    <property type="match status" value="1"/>
</dbReference>
<dbReference type="InterPro" id="IPR034593">
    <property type="entry name" value="DgoD-like"/>
</dbReference>
<dbReference type="RefSeq" id="WP_091124112.1">
    <property type="nucleotide sequence ID" value="NZ_FOLB01000008.1"/>
</dbReference>
<sequence>MPADHAAHPITGVRVTPVAFRDKPLLNTVGAHEPFALRSIVEVVTADGTAGLGESYGDLPHLRRLERAAELLVGVDIFDLNAMMRAVVASLTADDGVGGHGMGGMVMNSSAADRVLSPFEVAALDVQGKLIGVPVSELLGGAVRDRVDYSAYLFYKWAGHPGEAEDEWGAALDPAGLVTQARRIIDDYGFSAIKLKGGVRPPEEEIEAIRALRAAFPDHPLRLDPNTAWTVPTSIKVGTELADILEYLEDPTKGIDHMAAVAREVPMPLATNMAVVSFEHLPPAVAQDAVQVVLSDHHFWGGLRRSQTLGTICATWGMGLSMHSNSHLGISLAAMTHLAAATPTLDYACDTHWPWKDPEDDVVVPGSLVFSDGAVTVPTAPGLGIELDPDRLARLHEQYLHCGLRERDDTGYMRRFEPDFDPSAERW</sequence>